<name>A0A0Q3PF50_AMAAE</name>
<keyword evidence="2" id="KW-1185">Reference proteome</keyword>
<evidence type="ECO:0000313" key="1">
    <source>
        <dbReference type="EMBL" id="KQK74884.1"/>
    </source>
</evidence>
<dbReference type="AlphaFoldDB" id="A0A0Q3PF50"/>
<accession>A0A0Q3PF50</accession>
<proteinExistence type="predicted"/>
<gene>
    <name evidence="1" type="ORF">AAES_151618</name>
</gene>
<dbReference type="EMBL" id="LMAW01002990">
    <property type="protein sequence ID" value="KQK74884.1"/>
    <property type="molecule type" value="Genomic_DNA"/>
</dbReference>
<organism evidence="1 2">
    <name type="scientific">Amazona aestiva</name>
    <name type="common">Blue-fronted Amazon parrot</name>
    <dbReference type="NCBI Taxonomy" id="12930"/>
    <lineage>
        <taxon>Eukaryota</taxon>
        <taxon>Metazoa</taxon>
        <taxon>Chordata</taxon>
        <taxon>Craniata</taxon>
        <taxon>Vertebrata</taxon>
        <taxon>Euteleostomi</taxon>
        <taxon>Archelosauria</taxon>
        <taxon>Archosauria</taxon>
        <taxon>Dinosauria</taxon>
        <taxon>Saurischia</taxon>
        <taxon>Theropoda</taxon>
        <taxon>Coelurosauria</taxon>
        <taxon>Aves</taxon>
        <taxon>Neognathae</taxon>
        <taxon>Neoaves</taxon>
        <taxon>Telluraves</taxon>
        <taxon>Australaves</taxon>
        <taxon>Psittaciformes</taxon>
        <taxon>Psittacidae</taxon>
        <taxon>Amazona</taxon>
    </lineage>
</organism>
<protein>
    <submittedName>
        <fullName evidence="1">Uncharacterized protein</fullName>
    </submittedName>
</protein>
<evidence type="ECO:0000313" key="2">
    <source>
        <dbReference type="Proteomes" id="UP000051836"/>
    </source>
</evidence>
<dbReference type="Proteomes" id="UP000051836">
    <property type="component" value="Unassembled WGS sequence"/>
</dbReference>
<sequence>MGFVQLLFKELDNLWSYPETSVRVKSWAQSRWEKKKVGCKYRESIRTDVVELRIWETGTSHWAPFVQACLETLKRQMDSRCQGGGGRLTASFRIEKSIPERQYQMTETIKQFTPLLVTDASKDPINTKGWVMGLVVHPNSSIMRVRLAREHPMPMNAGMEQP</sequence>
<reference evidence="1 2" key="1">
    <citation type="submission" date="2015-10" db="EMBL/GenBank/DDBJ databases">
        <authorList>
            <person name="Gilbert D.G."/>
        </authorList>
    </citation>
    <scope>NUCLEOTIDE SEQUENCE [LARGE SCALE GENOMIC DNA]</scope>
    <source>
        <strain evidence="1">FVVF132</strain>
    </source>
</reference>
<comment type="caution">
    <text evidence="1">The sequence shown here is derived from an EMBL/GenBank/DDBJ whole genome shotgun (WGS) entry which is preliminary data.</text>
</comment>